<dbReference type="OrthoDB" id="3266532at2759"/>
<evidence type="ECO:0000313" key="4">
    <source>
        <dbReference type="EMBL" id="EMD32013.1"/>
    </source>
</evidence>
<organism evidence="4 5">
    <name type="scientific">Ceriporiopsis subvermispora (strain B)</name>
    <name type="common">White-rot fungus</name>
    <name type="synonym">Gelatoporia subvermispora</name>
    <dbReference type="NCBI Taxonomy" id="914234"/>
    <lineage>
        <taxon>Eukaryota</taxon>
        <taxon>Fungi</taxon>
        <taxon>Dikarya</taxon>
        <taxon>Basidiomycota</taxon>
        <taxon>Agaricomycotina</taxon>
        <taxon>Agaricomycetes</taxon>
        <taxon>Polyporales</taxon>
        <taxon>Gelatoporiaceae</taxon>
        <taxon>Gelatoporia</taxon>
    </lineage>
</organism>
<evidence type="ECO:0000259" key="3">
    <source>
        <dbReference type="Pfam" id="PF24883"/>
    </source>
</evidence>
<name>M2Q5D3_CERS8</name>
<feature type="domain" description="Nephrocystin 3-like N-terminal" evidence="3">
    <location>
        <begin position="41"/>
        <end position="150"/>
    </location>
</feature>
<feature type="compositionally biased region" description="Basic and acidic residues" evidence="2">
    <location>
        <begin position="26"/>
        <end position="41"/>
    </location>
</feature>
<evidence type="ECO:0000256" key="1">
    <source>
        <dbReference type="ARBA" id="ARBA00022737"/>
    </source>
</evidence>
<dbReference type="AlphaFoldDB" id="M2Q5D3"/>
<proteinExistence type="predicted"/>
<reference evidence="4 5" key="1">
    <citation type="journal article" date="2012" name="Proc. Natl. Acad. Sci. U.S.A.">
        <title>Comparative genomics of Ceriporiopsis subvermispora and Phanerochaete chrysosporium provide insight into selective ligninolysis.</title>
        <authorList>
            <person name="Fernandez-Fueyo E."/>
            <person name="Ruiz-Duenas F.J."/>
            <person name="Ferreira P."/>
            <person name="Floudas D."/>
            <person name="Hibbett D.S."/>
            <person name="Canessa P."/>
            <person name="Larrondo L.F."/>
            <person name="James T.Y."/>
            <person name="Seelenfreund D."/>
            <person name="Lobos S."/>
            <person name="Polanco R."/>
            <person name="Tello M."/>
            <person name="Honda Y."/>
            <person name="Watanabe T."/>
            <person name="Watanabe T."/>
            <person name="Ryu J.S."/>
            <person name="Kubicek C.P."/>
            <person name="Schmoll M."/>
            <person name="Gaskell J."/>
            <person name="Hammel K.E."/>
            <person name="St John F.J."/>
            <person name="Vanden Wymelenberg A."/>
            <person name="Sabat G."/>
            <person name="Splinter BonDurant S."/>
            <person name="Syed K."/>
            <person name="Yadav J.S."/>
            <person name="Doddapaneni H."/>
            <person name="Subramanian V."/>
            <person name="Lavin J.L."/>
            <person name="Oguiza J.A."/>
            <person name="Perez G."/>
            <person name="Pisabarro A.G."/>
            <person name="Ramirez L."/>
            <person name="Santoyo F."/>
            <person name="Master E."/>
            <person name="Coutinho P.M."/>
            <person name="Henrissat B."/>
            <person name="Lombard V."/>
            <person name="Magnuson J.K."/>
            <person name="Kuees U."/>
            <person name="Hori C."/>
            <person name="Igarashi K."/>
            <person name="Samejima M."/>
            <person name="Held B.W."/>
            <person name="Barry K.W."/>
            <person name="LaButti K.M."/>
            <person name="Lapidus A."/>
            <person name="Lindquist E.A."/>
            <person name="Lucas S.M."/>
            <person name="Riley R."/>
            <person name="Salamov A.A."/>
            <person name="Hoffmeister D."/>
            <person name="Schwenk D."/>
            <person name="Hadar Y."/>
            <person name="Yarden O."/>
            <person name="de Vries R.P."/>
            <person name="Wiebenga A."/>
            <person name="Stenlid J."/>
            <person name="Eastwood D."/>
            <person name="Grigoriev I.V."/>
            <person name="Berka R.M."/>
            <person name="Blanchette R.A."/>
            <person name="Kersten P."/>
            <person name="Martinez A.T."/>
            <person name="Vicuna R."/>
            <person name="Cullen D."/>
        </authorList>
    </citation>
    <scope>NUCLEOTIDE SEQUENCE [LARGE SCALE GENOMIC DNA]</scope>
    <source>
        <strain evidence="4 5">B</strain>
    </source>
</reference>
<dbReference type="Pfam" id="PF24883">
    <property type="entry name" value="NPHP3_N"/>
    <property type="match status" value="1"/>
</dbReference>
<protein>
    <recommendedName>
        <fullName evidence="3">Nephrocystin 3-like N-terminal domain-containing protein</fullName>
    </recommendedName>
</protein>
<dbReference type="EMBL" id="KB445813">
    <property type="protein sequence ID" value="EMD32013.1"/>
    <property type="molecule type" value="Genomic_DNA"/>
</dbReference>
<evidence type="ECO:0000256" key="2">
    <source>
        <dbReference type="SAM" id="MobiDB-lite"/>
    </source>
</evidence>
<dbReference type="PANTHER" id="PTHR10039">
    <property type="entry name" value="AMELOGENIN"/>
    <property type="match status" value="1"/>
</dbReference>
<keyword evidence="1" id="KW-0677">Repeat</keyword>
<dbReference type="InterPro" id="IPR056884">
    <property type="entry name" value="NPHP3-like_N"/>
</dbReference>
<accession>M2Q5D3</accession>
<sequence>MDRMWCRDGGHRGRSIGGIDEYNQSARDKKRDQVEQEHADNDAECSDPYLVFPTIVYQLTNSRPNLVARIVSSIKQYTRHDQSQGITHQGQVLFLDLLRSSSGQQTPLVLVVDGVDECSRTSEEVVQSILRLLCQAAVDIPYIRILIATRPEPYIMSALPAQTEDGAILRNLWTDAVEEIDGDIELFIQTEFDQRARRGNFILLEDRPDAVTRLTHLSAGLFIYAHTATRALLNNNYEATDIFDQLVSCEVHASAAEVHGRLGTLYTTILQVAFREFRERADRMEYYRQILVWLAVGRWTFSSTDLAIVGIPPRISQDFMNRLWSVLVIDGGITPAIEIRACHASFPQFLSDSARCTDPAFLVDPPSGHAMIASSLLDLLARDNVDSLRDADGNMPRMWEYAIRCWDVHLCDARYTPELGRALRGFVETHLENWLQKEAPWDSHYGAALLVELCREVRTWCKKNGPDDGLAAALDTIIDRRVKDIVAEAAQSPDKFADRHRKRIKVWAKRGYTPYWEPDEEDEEKLEDEEE</sequence>
<dbReference type="Proteomes" id="UP000016930">
    <property type="component" value="Unassembled WGS sequence"/>
</dbReference>
<feature type="region of interest" description="Disordered" evidence="2">
    <location>
        <begin position="16"/>
        <end position="42"/>
    </location>
</feature>
<gene>
    <name evidence="4" type="ORF">CERSUDRAFT_126949</name>
</gene>
<dbReference type="PANTHER" id="PTHR10039:SF14">
    <property type="entry name" value="NACHT DOMAIN-CONTAINING PROTEIN"/>
    <property type="match status" value="1"/>
</dbReference>
<dbReference type="STRING" id="914234.M2Q5D3"/>
<keyword evidence="5" id="KW-1185">Reference proteome</keyword>
<dbReference type="HOGENOM" id="CLU_000288_6_10_1"/>
<evidence type="ECO:0000313" key="5">
    <source>
        <dbReference type="Proteomes" id="UP000016930"/>
    </source>
</evidence>